<protein>
    <recommendedName>
        <fullName evidence="6">oxoglutarate dehydrogenase (succinyl-transferring)</fullName>
        <ecNumber evidence="6">1.2.4.2</ecNumber>
    </recommendedName>
    <alternativeName>
        <fullName evidence="13">Alpha-ketoglutarate dehydrogenase</fullName>
    </alternativeName>
</protein>
<evidence type="ECO:0000256" key="3">
    <source>
        <dbReference type="ARBA" id="ARBA00004123"/>
    </source>
</evidence>
<keyword evidence="8" id="KW-0560">Oxidoreductase</keyword>
<keyword evidence="7" id="KW-0460">Magnesium</keyword>
<dbReference type="GO" id="GO:0006096">
    <property type="term" value="P:glycolytic process"/>
    <property type="evidence" value="ECO:0007669"/>
    <property type="project" value="UniProtKB-KW"/>
</dbReference>
<dbReference type="PANTHER" id="PTHR23152">
    <property type="entry name" value="2-OXOGLUTARATE DEHYDROGENASE"/>
    <property type="match status" value="1"/>
</dbReference>
<dbReference type="GO" id="GO:0006099">
    <property type="term" value="P:tricarboxylic acid cycle"/>
    <property type="evidence" value="ECO:0007669"/>
    <property type="project" value="TreeGrafter"/>
</dbReference>
<dbReference type="GO" id="GO:0005634">
    <property type="term" value="C:nucleus"/>
    <property type="evidence" value="ECO:0007669"/>
    <property type="project" value="UniProtKB-SubCell"/>
</dbReference>
<dbReference type="AlphaFoldDB" id="A0A060YYA0"/>
<organism evidence="15 16">
    <name type="scientific">Oncorhynchus mykiss</name>
    <name type="common">Rainbow trout</name>
    <name type="synonym">Salmo gairdneri</name>
    <dbReference type="NCBI Taxonomy" id="8022"/>
    <lineage>
        <taxon>Eukaryota</taxon>
        <taxon>Metazoa</taxon>
        <taxon>Chordata</taxon>
        <taxon>Craniata</taxon>
        <taxon>Vertebrata</taxon>
        <taxon>Euteleostomi</taxon>
        <taxon>Actinopterygii</taxon>
        <taxon>Neopterygii</taxon>
        <taxon>Teleostei</taxon>
        <taxon>Protacanthopterygii</taxon>
        <taxon>Salmoniformes</taxon>
        <taxon>Salmonidae</taxon>
        <taxon>Salmoninae</taxon>
        <taxon>Oncorhynchus</taxon>
    </lineage>
</organism>
<keyword evidence="10" id="KW-0496">Mitochondrion</keyword>
<dbReference type="GO" id="GO:0005739">
    <property type="term" value="C:mitochondrion"/>
    <property type="evidence" value="ECO:0007669"/>
    <property type="project" value="UniProtKB-SubCell"/>
</dbReference>
<evidence type="ECO:0000256" key="12">
    <source>
        <dbReference type="ARBA" id="ARBA00023242"/>
    </source>
</evidence>
<evidence type="ECO:0000256" key="10">
    <source>
        <dbReference type="ARBA" id="ARBA00023128"/>
    </source>
</evidence>
<evidence type="ECO:0000256" key="14">
    <source>
        <dbReference type="ARBA" id="ARBA00051042"/>
    </source>
</evidence>
<proteinExistence type="inferred from homology"/>
<evidence type="ECO:0000256" key="4">
    <source>
        <dbReference type="ARBA" id="ARBA00004173"/>
    </source>
</evidence>
<gene>
    <name evidence="15" type="ORF">GSONMT00062231001</name>
</gene>
<evidence type="ECO:0000256" key="9">
    <source>
        <dbReference type="ARBA" id="ARBA00023052"/>
    </source>
</evidence>
<comment type="catalytic activity">
    <reaction evidence="14">
        <text>N(6)-[(R)-lipoyl]-L-lysyl-[protein] + 2-oxoglutarate + H(+) = N(6)-[(R)-S(8)-succinyldihydrolipoyl]-L-lysyl-[protein] + CO2</text>
        <dbReference type="Rhea" id="RHEA:12188"/>
        <dbReference type="Rhea" id="RHEA-COMP:10474"/>
        <dbReference type="Rhea" id="RHEA-COMP:20092"/>
        <dbReference type="ChEBI" id="CHEBI:15378"/>
        <dbReference type="ChEBI" id="CHEBI:16526"/>
        <dbReference type="ChEBI" id="CHEBI:16810"/>
        <dbReference type="ChEBI" id="CHEBI:83099"/>
        <dbReference type="ChEBI" id="CHEBI:83120"/>
        <dbReference type="EC" id="1.2.4.2"/>
    </reaction>
    <physiologicalReaction direction="left-to-right" evidence="14">
        <dbReference type="Rhea" id="RHEA:12189"/>
    </physiologicalReaction>
</comment>
<dbReference type="SUPFAM" id="SSF52518">
    <property type="entry name" value="Thiamin diphosphate-binding fold (THDP-binding)"/>
    <property type="match status" value="1"/>
</dbReference>
<dbReference type="Gene3D" id="1.10.287.1150">
    <property type="entry name" value="TPP helical domain"/>
    <property type="match status" value="1"/>
</dbReference>
<comment type="cofactor">
    <cofactor evidence="2">
        <name>thiamine diphosphate</name>
        <dbReference type="ChEBI" id="CHEBI:58937"/>
    </cofactor>
</comment>
<evidence type="ECO:0000256" key="8">
    <source>
        <dbReference type="ARBA" id="ARBA00023002"/>
    </source>
</evidence>
<evidence type="ECO:0000313" key="16">
    <source>
        <dbReference type="Proteomes" id="UP000193380"/>
    </source>
</evidence>
<dbReference type="GO" id="GO:0030976">
    <property type="term" value="F:thiamine pyrophosphate binding"/>
    <property type="evidence" value="ECO:0007669"/>
    <property type="project" value="InterPro"/>
</dbReference>
<dbReference type="STRING" id="8022.A0A060YYA0"/>
<keyword evidence="9" id="KW-0786">Thiamine pyrophosphate</keyword>
<dbReference type="PANTHER" id="PTHR23152:SF7">
    <property type="entry name" value="2-OXOGLUTARATE DEHYDROGENASE COMPLEX COMPONENT E1"/>
    <property type="match status" value="1"/>
</dbReference>
<evidence type="ECO:0000256" key="6">
    <source>
        <dbReference type="ARBA" id="ARBA00012280"/>
    </source>
</evidence>
<dbReference type="InterPro" id="IPR011603">
    <property type="entry name" value="2oxoglutarate_DH_E1"/>
</dbReference>
<evidence type="ECO:0000256" key="11">
    <source>
        <dbReference type="ARBA" id="ARBA00023152"/>
    </source>
</evidence>
<reference evidence="15" key="1">
    <citation type="journal article" date="2014" name="Nat. Commun.">
        <title>The rainbow trout genome provides novel insights into evolution after whole-genome duplication in vertebrates.</title>
        <authorList>
            <person name="Berthelot C."/>
            <person name="Brunet F."/>
            <person name="Chalopin D."/>
            <person name="Juanchich A."/>
            <person name="Bernard M."/>
            <person name="Noel B."/>
            <person name="Bento P."/>
            <person name="Da Silva C."/>
            <person name="Labadie K."/>
            <person name="Alberti A."/>
            <person name="Aury J.M."/>
            <person name="Louis A."/>
            <person name="Dehais P."/>
            <person name="Bardou P."/>
            <person name="Montfort J."/>
            <person name="Klopp C."/>
            <person name="Cabau C."/>
            <person name="Gaspin C."/>
            <person name="Thorgaard G.H."/>
            <person name="Boussaha M."/>
            <person name="Quillet E."/>
            <person name="Guyomard R."/>
            <person name="Galiana D."/>
            <person name="Bobe J."/>
            <person name="Volff J.N."/>
            <person name="Genet C."/>
            <person name="Wincker P."/>
            <person name="Jaillon O."/>
            <person name="Roest Crollius H."/>
            <person name="Guiguen Y."/>
        </authorList>
    </citation>
    <scope>NUCLEOTIDE SEQUENCE [LARGE SCALE GENOMIC DNA]</scope>
</reference>
<name>A0A060YYA0_ONCMY</name>
<dbReference type="PaxDb" id="8022-A0A060YYA0"/>
<evidence type="ECO:0000256" key="1">
    <source>
        <dbReference type="ARBA" id="ARBA00001946"/>
    </source>
</evidence>
<dbReference type="InterPro" id="IPR029061">
    <property type="entry name" value="THDP-binding"/>
</dbReference>
<sequence>MVMMAGFYGLDESDLDKVFRLPTTTFIGGSESVLPLREIISRLEMAYCQSIGVEFMFINDLEQCQWIRQKFERPGVMQFTLEEKRTLLTRMVRSTKFEEFLQRKWSSEKRFGLEGCESLIPALKTIIDKSSMNGVESIIMGMPHRYCYHGNANHRLPHT</sequence>
<keyword evidence="12" id="KW-0539">Nucleus</keyword>
<evidence type="ECO:0000256" key="2">
    <source>
        <dbReference type="ARBA" id="ARBA00001964"/>
    </source>
</evidence>
<evidence type="ECO:0000256" key="7">
    <source>
        <dbReference type="ARBA" id="ARBA00022842"/>
    </source>
</evidence>
<evidence type="ECO:0000256" key="13">
    <source>
        <dbReference type="ARBA" id="ARBA00030680"/>
    </source>
</evidence>
<comment type="subcellular location">
    <subcellularLocation>
        <location evidence="4">Mitochondrion</location>
    </subcellularLocation>
    <subcellularLocation>
        <location evidence="3">Nucleus</location>
    </subcellularLocation>
</comment>
<keyword evidence="11" id="KW-0324">Glycolysis</keyword>
<comment type="cofactor">
    <cofactor evidence="1">
        <name>Mg(2+)</name>
        <dbReference type="ChEBI" id="CHEBI:18420"/>
    </cofactor>
</comment>
<dbReference type="EC" id="1.2.4.2" evidence="6"/>
<dbReference type="GO" id="GO:0045252">
    <property type="term" value="C:oxoglutarate dehydrogenase complex"/>
    <property type="evidence" value="ECO:0007669"/>
    <property type="project" value="TreeGrafter"/>
</dbReference>
<reference evidence="15" key="2">
    <citation type="submission" date="2014-03" db="EMBL/GenBank/DDBJ databases">
        <authorList>
            <person name="Genoscope - CEA"/>
        </authorList>
    </citation>
    <scope>NUCLEOTIDE SEQUENCE</scope>
</reference>
<dbReference type="GO" id="GO:0004591">
    <property type="term" value="F:oxoglutarate dehydrogenase (succinyl-transferring) activity"/>
    <property type="evidence" value="ECO:0007669"/>
    <property type="project" value="UniProtKB-EC"/>
</dbReference>
<dbReference type="Proteomes" id="UP000193380">
    <property type="component" value="Unassembled WGS sequence"/>
</dbReference>
<dbReference type="Gene3D" id="3.40.50.970">
    <property type="match status" value="1"/>
</dbReference>
<accession>A0A060YYA0</accession>
<comment type="similarity">
    <text evidence="5">Belongs to the alpha-ketoglutarate dehydrogenase family.</text>
</comment>
<evidence type="ECO:0000313" key="15">
    <source>
        <dbReference type="EMBL" id="CDQ94015.1"/>
    </source>
</evidence>
<evidence type="ECO:0000256" key="5">
    <source>
        <dbReference type="ARBA" id="ARBA00006936"/>
    </source>
</evidence>
<dbReference type="EMBL" id="FR916597">
    <property type="protein sequence ID" value="CDQ94015.1"/>
    <property type="molecule type" value="Genomic_DNA"/>
</dbReference>